<evidence type="ECO:0000313" key="11">
    <source>
        <dbReference type="Proteomes" id="UP000232533"/>
    </source>
</evidence>
<evidence type="ECO:0000256" key="3">
    <source>
        <dbReference type="ARBA" id="ARBA00022729"/>
    </source>
</evidence>
<evidence type="ECO:0000256" key="1">
    <source>
        <dbReference type="ARBA" id="ARBA00004442"/>
    </source>
</evidence>
<proteinExistence type="inferred from homology"/>
<dbReference type="InterPro" id="IPR012944">
    <property type="entry name" value="SusD_RagB_dom"/>
</dbReference>
<dbReference type="Pfam" id="PF14322">
    <property type="entry name" value="SusD-like_3"/>
    <property type="match status" value="1"/>
</dbReference>
<dbReference type="GO" id="GO:0009279">
    <property type="term" value="C:cell outer membrane"/>
    <property type="evidence" value="ECO:0007669"/>
    <property type="project" value="UniProtKB-SubCell"/>
</dbReference>
<dbReference type="OrthoDB" id="1100079at2"/>
<dbReference type="Pfam" id="PF07980">
    <property type="entry name" value="SusD_RagB"/>
    <property type="match status" value="1"/>
</dbReference>
<evidence type="ECO:0000259" key="6">
    <source>
        <dbReference type="Pfam" id="PF07980"/>
    </source>
</evidence>
<dbReference type="InterPro" id="IPR011990">
    <property type="entry name" value="TPR-like_helical_dom_sf"/>
</dbReference>
<dbReference type="SUPFAM" id="SSF48452">
    <property type="entry name" value="TPR-like"/>
    <property type="match status" value="1"/>
</dbReference>
<dbReference type="AlphaFoldDB" id="A0A2N0TWQ8"/>
<comment type="subcellular location">
    <subcellularLocation>
        <location evidence="1">Cell outer membrane</location>
    </subcellularLocation>
</comment>
<evidence type="ECO:0000313" key="8">
    <source>
        <dbReference type="EMBL" id="OEY72780.1"/>
    </source>
</evidence>
<evidence type="ECO:0000259" key="7">
    <source>
        <dbReference type="Pfam" id="PF14322"/>
    </source>
</evidence>
<keyword evidence="3" id="KW-0732">Signal</keyword>
<evidence type="ECO:0000313" key="10">
    <source>
        <dbReference type="Proteomes" id="UP000176009"/>
    </source>
</evidence>
<dbReference type="EMBL" id="LKTR01000017">
    <property type="protein sequence ID" value="PKD19174.1"/>
    <property type="molecule type" value="Genomic_DNA"/>
</dbReference>
<evidence type="ECO:0000256" key="2">
    <source>
        <dbReference type="ARBA" id="ARBA00006275"/>
    </source>
</evidence>
<comment type="similarity">
    <text evidence="2">Belongs to the SusD family.</text>
</comment>
<dbReference type="RefSeq" id="WP_070054010.1">
    <property type="nucleotide sequence ID" value="NZ_FVZF01000021.1"/>
</dbReference>
<evidence type="ECO:0000256" key="4">
    <source>
        <dbReference type="ARBA" id="ARBA00023136"/>
    </source>
</evidence>
<evidence type="ECO:0000313" key="9">
    <source>
        <dbReference type="EMBL" id="PKD19174.1"/>
    </source>
</evidence>
<dbReference type="InterPro" id="IPR033985">
    <property type="entry name" value="SusD-like_N"/>
</dbReference>
<feature type="domain" description="RagB/SusD" evidence="6">
    <location>
        <begin position="351"/>
        <end position="492"/>
    </location>
</feature>
<dbReference type="Proteomes" id="UP000232533">
    <property type="component" value="Unassembled WGS sequence"/>
</dbReference>
<keyword evidence="10" id="KW-1185">Reference proteome</keyword>
<keyword evidence="5" id="KW-0998">Cell outer membrane</keyword>
<dbReference type="PROSITE" id="PS51257">
    <property type="entry name" value="PROKAR_LIPOPROTEIN"/>
    <property type="match status" value="1"/>
</dbReference>
<keyword evidence="4" id="KW-0472">Membrane</keyword>
<accession>A0A2N0TWQ8</accession>
<feature type="domain" description="SusD-like N-terminal" evidence="7">
    <location>
        <begin position="111"/>
        <end position="219"/>
    </location>
</feature>
<dbReference type="Proteomes" id="UP000176009">
    <property type="component" value="Unassembled WGS sequence"/>
</dbReference>
<name>A0A2N0TWQ8_9FLAO</name>
<reference evidence="9 11" key="1">
    <citation type="submission" date="2015-10" db="EMBL/GenBank/DDBJ databases">
        <title>Draft genome sequence of Salegentibacter salinarum KCTC 12975.</title>
        <authorList>
            <person name="Lin W."/>
            <person name="Zheng Q."/>
        </authorList>
    </citation>
    <scope>NUCLEOTIDE SEQUENCE [LARGE SCALE GENOMIC DNA]</scope>
    <source>
        <strain evidence="9 11">KCTC 12974</strain>
    </source>
</reference>
<organism evidence="9 11">
    <name type="scientific">Salegentibacter salarius</name>
    <dbReference type="NCBI Taxonomy" id="435906"/>
    <lineage>
        <taxon>Bacteria</taxon>
        <taxon>Pseudomonadati</taxon>
        <taxon>Bacteroidota</taxon>
        <taxon>Flavobacteriia</taxon>
        <taxon>Flavobacteriales</taxon>
        <taxon>Flavobacteriaceae</taxon>
        <taxon>Salegentibacter</taxon>
    </lineage>
</organism>
<dbReference type="EMBL" id="MJBR01000014">
    <property type="protein sequence ID" value="OEY72780.1"/>
    <property type="molecule type" value="Genomic_DNA"/>
</dbReference>
<comment type="caution">
    <text evidence="9">The sequence shown here is derived from an EMBL/GenBank/DDBJ whole genome shotgun (WGS) entry which is preliminary data.</text>
</comment>
<gene>
    <name evidence="9" type="ORF">APR40_11625</name>
    <name evidence="8" type="ORF">BHS39_11645</name>
</gene>
<evidence type="ECO:0000256" key="5">
    <source>
        <dbReference type="ARBA" id="ARBA00023237"/>
    </source>
</evidence>
<reference evidence="8 10" key="2">
    <citation type="submission" date="2016-09" db="EMBL/GenBank/DDBJ databases">
        <title>Genome Sequence of Salegentibacter salarius,Isolated from a Marine Solar Saltern of the Yellow Sea in South Korea.</title>
        <authorList>
            <person name="Zheng Q."/>
            <person name="Liu Y."/>
        </authorList>
    </citation>
    <scope>NUCLEOTIDE SEQUENCE [LARGE SCALE GENOMIC DNA]</scope>
    <source>
        <strain evidence="8 10">KCTC 12974</strain>
    </source>
</reference>
<protein>
    <submittedName>
        <fullName evidence="9">Glycan metabolism protein RagB</fullName>
    </submittedName>
</protein>
<dbReference type="Gene3D" id="1.25.40.390">
    <property type="match status" value="1"/>
</dbReference>
<sequence>MKNILKITGVAASLLLSVGCSEDFLEKEPSEFLTAGQIAEAAEVNPDVVAGTMTGIYALTIETGTGGTGGHDDFGQKGYDIYGDMLSGDLALSVSTYGWYRASITEFQAPQDFTNSDNYQVWRYYYRIVRSANTVIDALGGNDAVPELDENKYIMGQAKAIRAHSYFYLTQYFQKSYDPSEEILPIYDDLEDQNGPKVPASEIYGLIDSDLNDAISLLDGFERSGKNQINKEVAQGIKAYVEGVKGNWQEVFDLTESTINNGGFSLMSADEVLGGFGDLGTPGWMWGIDLTIDTNLGLVSWWGQMDYYTYSYAWAGDAKAIDSDLYASIPEGDVRKSQFAAPAGAYTDLMPINKFYDQERVIGGQAPVTTDYVYMRVAEMYLLHAEAAANLGNEAVAISTLKTLLDQRLDDTSYVDGLSGQALLDEIYLQTRIELWGEGKSYLALKRNEETVVRGANHLSFVGEPIPYNDERLTFEIPEAEIQNNPAINSQND</sequence>